<feature type="transmembrane region" description="Helical" evidence="7">
    <location>
        <begin position="85"/>
        <end position="104"/>
    </location>
</feature>
<evidence type="ECO:0000256" key="3">
    <source>
        <dbReference type="ARBA" id="ARBA00022692"/>
    </source>
</evidence>
<feature type="transmembrane region" description="Helical" evidence="7">
    <location>
        <begin position="17"/>
        <end position="37"/>
    </location>
</feature>
<reference evidence="8" key="1">
    <citation type="submission" date="2025-08" db="UniProtKB">
        <authorList>
            <consortium name="Ensembl"/>
        </authorList>
    </citation>
    <scope>IDENTIFICATION</scope>
</reference>
<proteinExistence type="inferred from homology"/>
<dbReference type="InterPro" id="IPR008521">
    <property type="entry name" value="Mg_trans_NIPA"/>
</dbReference>
<dbReference type="GO" id="GO:0016020">
    <property type="term" value="C:membrane"/>
    <property type="evidence" value="ECO:0007669"/>
    <property type="project" value="UniProtKB-SubCell"/>
</dbReference>
<feature type="compositionally biased region" description="Low complexity" evidence="6">
    <location>
        <begin position="251"/>
        <end position="268"/>
    </location>
</feature>
<dbReference type="SUPFAM" id="SSF103481">
    <property type="entry name" value="Multidrug resistance efflux transporter EmrE"/>
    <property type="match status" value="1"/>
</dbReference>
<evidence type="ECO:0000256" key="7">
    <source>
        <dbReference type="SAM" id="Phobius"/>
    </source>
</evidence>
<accession>A0A672P4T5</accession>
<keyword evidence="5 7" id="KW-0472">Membrane</keyword>
<evidence type="ECO:0000256" key="2">
    <source>
        <dbReference type="ARBA" id="ARBA00007230"/>
    </source>
</evidence>
<evidence type="ECO:0000256" key="6">
    <source>
        <dbReference type="SAM" id="MobiDB-lite"/>
    </source>
</evidence>
<gene>
    <name evidence="8" type="primary">LOC107590884</name>
</gene>
<evidence type="ECO:0000313" key="9">
    <source>
        <dbReference type="Proteomes" id="UP000472262"/>
    </source>
</evidence>
<protein>
    <submittedName>
        <fullName evidence="8">NIPA-like protein 3</fullName>
    </submittedName>
</protein>
<keyword evidence="9" id="KW-1185">Reference proteome</keyword>
<feature type="transmembrane region" description="Helical" evidence="7">
    <location>
        <begin position="58"/>
        <end position="79"/>
    </location>
</feature>
<keyword evidence="4 7" id="KW-1133">Transmembrane helix</keyword>
<dbReference type="InterPro" id="IPR037185">
    <property type="entry name" value="EmrE-like"/>
</dbReference>
<dbReference type="Proteomes" id="UP000472262">
    <property type="component" value="Unassembled WGS sequence"/>
</dbReference>
<comment type="subcellular location">
    <subcellularLocation>
        <location evidence="1">Membrane</location>
        <topology evidence="1">Multi-pass membrane protein</topology>
    </subcellularLocation>
</comment>
<evidence type="ECO:0000313" key="8">
    <source>
        <dbReference type="Ensembl" id="ENSSGRP00000057535.1"/>
    </source>
</evidence>
<dbReference type="GO" id="GO:0015095">
    <property type="term" value="F:magnesium ion transmembrane transporter activity"/>
    <property type="evidence" value="ECO:0007669"/>
    <property type="project" value="InterPro"/>
</dbReference>
<reference evidence="8" key="2">
    <citation type="submission" date="2025-09" db="UniProtKB">
        <authorList>
            <consortium name="Ensembl"/>
        </authorList>
    </citation>
    <scope>IDENTIFICATION</scope>
</reference>
<sequence length="268" mass="29697">MAREEDGVTADSYTENLIGTLLAIFGNLLVSISVSIQKQSHVTLAGNKDPRQYYYTKTWWSGLMLMVLGEGALFVSYAFAPLSLIAPLNAVSVISSSILGFLFLREKWKAQEFLKRYILTFLGCALTAGGTYLFVTFGPNSHEKLNAENIVKHVIVIVCFQILNGKYRTKFILQRISCAICFLGVFLITKTKRKAKAFEPYVTMDMAKGIPTIHNKGWAVQPDYNGSFSYGALENNDSVAPVTLPVDQELSVSPSPVSPYQPSELKKD</sequence>
<evidence type="ECO:0000256" key="1">
    <source>
        <dbReference type="ARBA" id="ARBA00004141"/>
    </source>
</evidence>
<comment type="similarity">
    <text evidence="2">Belongs to the NIPA family.</text>
</comment>
<organism evidence="8 9">
    <name type="scientific">Sinocyclocheilus grahami</name>
    <name type="common">Dianchi golden-line fish</name>
    <name type="synonym">Barbus grahami</name>
    <dbReference type="NCBI Taxonomy" id="75366"/>
    <lineage>
        <taxon>Eukaryota</taxon>
        <taxon>Metazoa</taxon>
        <taxon>Chordata</taxon>
        <taxon>Craniata</taxon>
        <taxon>Vertebrata</taxon>
        <taxon>Euteleostomi</taxon>
        <taxon>Actinopterygii</taxon>
        <taxon>Neopterygii</taxon>
        <taxon>Teleostei</taxon>
        <taxon>Ostariophysi</taxon>
        <taxon>Cypriniformes</taxon>
        <taxon>Cyprinidae</taxon>
        <taxon>Cyprininae</taxon>
        <taxon>Sinocyclocheilus</taxon>
    </lineage>
</organism>
<dbReference type="Ensembl" id="ENSSGRT00000061419.1">
    <property type="protein sequence ID" value="ENSSGRP00000057535.1"/>
    <property type="gene ID" value="ENSSGRG00000030061.1"/>
</dbReference>
<dbReference type="Pfam" id="PF05653">
    <property type="entry name" value="Mg_trans_NIPA"/>
    <property type="match status" value="1"/>
</dbReference>
<feature type="transmembrane region" description="Helical" evidence="7">
    <location>
        <begin position="116"/>
        <end position="135"/>
    </location>
</feature>
<dbReference type="PANTHER" id="PTHR12570">
    <property type="match status" value="1"/>
</dbReference>
<dbReference type="AlphaFoldDB" id="A0A672P4T5"/>
<dbReference type="PANTHER" id="PTHR12570:SF14">
    <property type="entry name" value="NIPA-LIKE PROTEIN 3"/>
    <property type="match status" value="1"/>
</dbReference>
<keyword evidence="3 7" id="KW-0812">Transmembrane</keyword>
<feature type="transmembrane region" description="Helical" evidence="7">
    <location>
        <begin position="172"/>
        <end position="189"/>
    </location>
</feature>
<name>A0A672P4T5_SINGR</name>
<feature type="region of interest" description="Disordered" evidence="6">
    <location>
        <begin position="249"/>
        <end position="268"/>
    </location>
</feature>
<evidence type="ECO:0000256" key="5">
    <source>
        <dbReference type="ARBA" id="ARBA00023136"/>
    </source>
</evidence>
<evidence type="ECO:0000256" key="4">
    <source>
        <dbReference type="ARBA" id="ARBA00022989"/>
    </source>
</evidence>